<gene>
    <name evidence="2" type="ORF">EDB81DRAFT_874058</name>
</gene>
<dbReference type="AlphaFoldDB" id="A0A9P9JHR5"/>
<keyword evidence="3" id="KW-1185">Reference proteome</keyword>
<dbReference type="InterPro" id="IPR024079">
    <property type="entry name" value="MetalloPept_cat_dom_sf"/>
</dbReference>
<dbReference type="Gene3D" id="3.40.390.10">
    <property type="entry name" value="Collagenase (Catalytic Domain)"/>
    <property type="match status" value="1"/>
</dbReference>
<organism evidence="2 3">
    <name type="scientific">Dactylonectria macrodidyma</name>
    <dbReference type="NCBI Taxonomy" id="307937"/>
    <lineage>
        <taxon>Eukaryota</taxon>
        <taxon>Fungi</taxon>
        <taxon>Dikarya</taxon>
        <taxon>Ascomycota</taxon>
        <taxon>Pezizomycotina</taxon>
        <taxon>Sordariomycetes</taxon>
        <taxon>Hypocreomycetidae</taxon>
        <taxon>Hypocreales</taxon>
        <taxon>Nectriaceae</taxon>
        <taxon>Dactylonectria</taxon>
    </lineage>
</organism>
<dbReference type="Proteomes" id="UP000738349">
    <property type="component" value="Unassembled WGS sequence"/>
</dbReference>
<name>A0A9P9JHR5_9HYPO</name>
<proteinExistence type="predicted"/>
<dbReference type="GO" id="GO:0008237">
    <property type="term" value="F:metallopeptidase activity"/>
    <property type="evidence" value="ECO:0007669"/>
    <property type="project" value="InterPro"/>
</dbReference>
<evidence type="ECO:0000256" key="1">
    <source>
        <dbReference type="SAM" id="SignalP"/>
    </source>
</evidence>
<evidence type="ECO:0000313" key="3">
    <source>
        <dbReference type="Proteomes" id="UP000738349"/>
    </source>
</evidence>
<reference evidence="2" key="1">
    <citation type="journal article" date="2021" name="Nat. Commun.">
        <title>Genetic determinants of endophytism in the Arabidopsis root mycobiome.</title>
        <authorList>
            <person name="Mesny F."/>
            <person name="Miyauchi S."/>
            <person name="Thiergart T."/>
            <person name="Pickel B."/>
            <person name="Atanasova L."/>
            <person name="Karlsson M."/>
            <person name="Huettel B."/>
            <person name="Barry K.W."/>
            <person name="Haridas S."/>
            <person name="Chen C."/>
            <person name="Bauer D."/>
            <person name="Andreopoulos W."/>
            <person name="Pangilinan J."/>
            <person name="LaButti K."/>
            <person name="Riley R."/>
            <person name="Lipzen A."/>
            <person name="Clum A."/>
            <person name="Drula E."/>
            <person name="Henrissat B."/>
            <person name="Kohler A."/>
            <person name="Grigoriev I.V."/>
            <person name="Martin F.M."/>
            <person name="Hacquard S."/>
        </authorList>
    </citation>
    <scope>NUCLEOTIDE SEQUENCE</scope>
    <source>
        <strain evidence="2">MPI-CAGE-AT-0147</strain>
    </source>
</reference>
<dbReference type="EMBL" id="JAGMUV010000001">
    <property type="protein sequence ID" value="KAH7175197.1"/>
    <property type="molecule type" value="Genomic_DNA"/>
</dbReference>
<evidence type="ECO:0000313" key="2">
    <source>
        <dbReference type="EMBL" id="KAH7175197.1"/>
    </source>
</evidence>
<sequence length="357" mass="39266">MLAALRSSWSVTGLVRAVAVLSIATTAVQAITVNDVFVVYGGTEKGGCDGWDIQQWYLDTQTLADAALACINDAIAQKDAGTTDADSQKYLKTFFNINVKTGAFGGHAQALKTSVEEVIAALADDSSDPENDDKPWIFCDSTWAEEKSWDDIAQDEGTGTPNADGKKIKEVYKELYEDNYVKRNAAIDAAKTAAAKKKLPQPFVPFWADAVGLKKYNYDIAGDYASRDNNLAGTDDNFQPNTITFCTKNWADKGWYKSLDAIPAVTEENLSVEKLQPEGLTLFHEMFHFTLLNEHTPDTAYRLSEIVRKNAAELTGKQITLEQSKKNPESFALFALAYELGRRNTAYTFASSASKLL</sequence>
<comment type="caution">
    <text evidence="2">The sequence shown here is derived from an EMBL/GenBank/DDBJ whole genome shotgun (WGS) entry which is preliminary data.</text>
</comment>
<feature type="signal peptide" evidence="1">
    <location>
        <begin position="1"/>
        <end position="30"/>
    </location>
</feature>
<dbReference type="OrthoDB" id="4259138at2759"/>
<protein>
    <submittedName>
        <fullName evidence="2">Uncharacterized protein</fullName>
    </submittedName>
</protein>
<feature type="chain" id="PRO_5040141525" evidence="1">
    <location>
        <begin position="31"/>
        <end position="357"/>
    </location>
</feature>
<accession>A0A9P9JHR5</accession>
<keyword evidence="1" id="KW-0732">Signal</keyword>